<dbReference type="AlphaFoldDB" id="A0A4V1LGX9"/>
<gene>
    <name evidence="2" type="ORF">DS745_02610</name>
</gene>
<comment type="caution">
    <text evidence="2">The sequence shown here is derived from an EMBL/GenBank/DDBJ whole genome shotgun (WGS) entry which is preliminary data.</text>
</comment>
<accession>A0A4V1LGX9</accession>
<reference evidence="2 3" key="1">
    <citation type="journal article" date="2019" name="Int. J. Syst. Evol. Microbiol.">
        <title>Anaerobacillus alkaliphilus sp. nov., a novel alkaliphilic and moderately halophilic bacterium.</title>
        <authorList>
            <person name="Borsodi A.K."/>
            <person name="Aszalos J.M."/>
            <person name="Bihari P."/>
            <person name="Nagy I."/>
            <person name="Schumann P."/>
            <person name="Sproer C."/>
            <person name="Kovacs A.L."/>
            <person name="Boka K."/>
            <person name="Dobosy P."/>
            <person name="Ovari M."/>
            <person name="Szili-Kovacs T."/>
            <person name="Toth E."/>
        </authorList>
    </citation>
    <scope>NUCLEOTIDE SEQUENCE [LARGE SCALE GENOMIC DNA]</scope>
    <source>
        <strain evidence="2 3">B16-10</strain>
    </source>
</reference>
<evidence type="ECO:0000313" key="2">
    <source>
        <dbReference type="EMBL" id="RXJ04295.1"/>
    </source>
</evidence>
<dbReference type="OrthoDB" id="2382012at2"/>
<keyword evidence="1" id="KW-1133">Transmembrane helix</keyword>
<proteinExistence type="predicted"/>
<keyword evidence="3" id="KW-1185">Reference proteome</keyword>
<dbReference type="EMBL" id="QOUX01000001">
    <property type="protein sequence ID" value="RXJ04295.1"/>
    <property type="molecule type" value="Genomic_DNA"/>
</dbReference>
<feature type="transmembrane region" description="Helical" evidence="1">
    <location>
        <begin position="66"/>
        <end position="93"/>
    </location>
</feature>
<evidence type="ECO:0000256" key="1">
    <source>
        <dbReference type="SAM" id="Phobius"/>
    </source>
</evidence>
<organism evidence="2 3">
    <name type="scientific">Anaerobacillus alkaliphilus</name>
    <dbReference type="NCBI Taxonomy" id="1548597"/>
    <lineage>
        <taxon>Bacteria</taxon>
        <taxon>Bacillati</taxon>
        <taxon>Bacillota</taxon>
        <taxon>Bacilli</taxon>
        <taxon>Bacillales</taxon>
        <taxon>Bacillaceae</taxon>
        <taxon>Anaerobacillus</taxon>
    </lineage>
</organism>
<name>A0A4V1LGX9_9BACI</name>
<evidence type="ECO:0000313" key="3">
    <source>
        <dbReference type="Proteomes" id="UP000290649"/>
    </source>
</evidence>
<keyword evidence="1" id="KW-0472">Membrane</keyword>
<feature type="transmembrane region" description="Helical" evidence="1">
    <location>
        <begin position="28"/>
        <end position="46"/>
    </location>
</feature>
<feature type="transmembrane region" description="Helical" evidence="1">
    <location>
        <begin position="6"/>
        <end position="21"/>
    </location>
</feature>
<sequence length="99" mass="11278">MKLLLIIGSILVPLVMILLQLKWPLFRLLFHILALLSALIFGNISSTSIHEILIDETVFMTNIHGVFLNPVFLITGAYLGLYLIYIIALSTIYEIRHQK</sequence>
<dbReference type="RefSeq" id="WP_129076643.1">
    <property type="nucleotide sequence ID" value="NZ_QOUX01000001.1"/>
</dbReference>
<protein>
    <submittedName>
        <fullName evidence="2">Transposase</fullName>
    </submittedName>
</protein>
<keyword evidence="1" id="KW-0812">Transmembrane</keyword>
<dbReference type="Proteomes" id="UP000290649">
    <property type="component" value="Unassembled WGS sequence"/>
</dbReference>